<dbReference type="GO" id="GO:0016887">
    <property type="term" value="F:ATP hydrolysis activity"/>
    <property type="evidence" value="ECO:0007669"/>
    <property type="project" value="InterPro"/>
</dbReference>
<evidence type="ECO:0000256" key="1">
    <source>
        <dbReference type="ARBA" id="ARBA00022448"/>
    </source>
</evidence>
<evidence type="ECO:0000259" key="6">
    <source>
        <dbReference type="PROSITE" id="PS50893"/>
    </source>
</evidence>
<dbReference type="InterPro" id="IPR003439">
    <property type="entry name" value="ABC_transporter-like_ATP-bd"/>
</dbReference>
<dbReference type="GO" id="GO:0005524">
    <property type="term" value="F:ATP binding"/>
    <property type="evidence" value="ECO:0007669"/>
    <property type="project" value="UniProtKB-KW"/>
</dbReference>
<accession>A0A4R8MMQ7</accession>
<dbReference type="InterPro" id="IPR003593">
    <property type="entry name" value="AAA+_ATPase"/>
</dbReference>
<dbReference type="PANTHER" id="PTHR42794">
    <property type="entry name" value="HEMIN IMPORT ATP-BINDING PROTEIN HMUV"/>
    <property type="match status" value="1"/>
</dbReference>
<proteinExistence type="predicted"/>
<evidence type="ECO:0000256" key="5">
    <source>
        <dbReference type="ARBA" id="ARBA00037066"/>
    </source>
</evidence>
<dbReference type="PROSITE" id="PS50893">
    <property type="entry name" value="ABC_TRANSPORTER_2"/>
    <property type="match status" value="1"/>
</dbReference>
<dbReference type="SUPFAM" id="SSF52540">
    <property type="entry name" value="P-loop containing nucleoside triphosphate hydrolases"/>
    <property type="match status" value="1"/>
</dbReference>
<evidence type="ECO:0000256" key="4">
    <source>
        <dbReference type="ARBA" id="ARBA00022967"/>
    </source>
</evidence>
<evidence type="ECO:0000313" key="7">
    <source>
        <dbReference type="EMBL" id="TDY68657.1"/>
    </source>
</evidence>
<dbReference type="STRING" id="1193051.LEP1GSC017_0076"/>
<dbReference type="InterPro" id="IPR017871">
    <property type="entry name" value="ABC_transporter-like_CS"/>
</dbReference>
<evidence type="ECO:0000256" key="2">
    <source>
        <dbReference type="ARBA" id="ARBA00022741"/>
    </source>
</evidence>
<comment type="function">
    <text evidence="5">Part of the ABC transporter complex HmuTUV involved in hemin import. Responsible for energy coupling to the transport system.</text>
</comment>
<keyword evidence="4" id="KW-1278">Translocase</keyword>
<dbReference type="PANTHER" id="PTHR42794:SF1">
    <property type="entry name" value="HEMIN IMPORT ATP-BINDING PROTEIN HMUV"/>
    <property type="match status" value="1"/>
</dbReference>
<dbReference type="OrthoDB" id="9799337at2"/>
<comment type="caution">
    <text evidence="7">The sequence shown here is derived from an EMBL/GenBank/DDBJ whole genome shotgun (WGS) entry which is preliminary data.</text>
</comment>
<keyword evidence="2" id="KW-0547">Nucleotide-binding</keyword>
<reference evidence="7 8" key="1">
    <citation type="submission" date="2019-03" db="EMBL/GenBank/DDBJ databases">
        <title>Genomic Encyclopedia of Archaeal and Bacterial Type Strains, Phase II (KMG-II): from individual species to whole genera.</title>
        <authorList>
            <person name="Goeker M."/>
        </authorList>
    </citation>
    <scope>NUCLEOTIDE SEQUENCE [LARGE SCALE GENOMIC DNA]</scope>
    <source>
        <strain evidence="7 8">DSM 21537</strain>
    </source>
</reference>
<dbReference type="SMART" id="SM00382">
    <property type="entry name" value="AAA"/>
    <property type="match status" value="1"/>
</dbReference>
<dbReference type="Proteomes" id="UP000294684">
    <property type="component" value="Unassembled WGS sequence"/>
</dbReference>
<dbReference type="NCBIfam" id="NF010068">
    <property type="entry name" value="PRK13548.1"/>
    <property type="match status" value="1"/>
</dbReference>
<gene>
    <name evidence="7" type="ORF">CLV96_3174</name>
</gene>
<dbReference type="Gene3D" id="3.40.50.300">
    <property type="entry name" value="P-loop containing nucleotide triphosphate hydrolases"/>
    <property type="match status" value="1"/>
</dbReference>
<evidence type="ECO:0000313" key="8">
    <source>
        <dbReference type="Proteomes" id="UP000294684"/>
    </source>
</evidence>
<dbReference type="EMBL" id="SORO01000002">
    <property type="protein sequence ID" value="TDY68657.1"/>
    <property type="molecule type" value="Genomic_DNA"/>
</dbReference>
<keyword evidence="3 7" id="KW-0067">ATP-binding</keyword>
<dbReference type="PROSITE" id="PS00211">
    <property type="entry name" value="ABC_TRANSPORTER_1"/>
    <property type="match status" value="1"/>
</dbReference>
<dbReference type="CDD" id="cd03214">
    <property type="entry name" value="ABC_Iron-Siderophores_B12_Hemin"/>
    <property type="match status" value="1"/>
</dbReference>
<dbReference type="GeneID" id="79828448"/>
<sequence length="259" mass="28901">MTIEAIDLHYQIGSKQILTKVELEIVPGQLHVLIGRNGAGKSTLFHALCGDLNPQQGNVYLDGMDIKNYSKSELAKRRAVLTQETAITFPITSEEVIELGRHPHGKNVKRDKEIVHTCLKITNSLDKKEQNYSTLSGGERQKINFGRILAQAWETPPRYIFLDEPVSALDIPNQYKTLNVCRHMANQGYAIFMILHDLNLAALYADTITLLHKGKIIKSGTPKEVLTVENLDTAFGMKARIITSPEGNFIIPEIIGDTI</sequence>
<keyword evidence="1" id="KW-0813">Transport</keyword>
<organism evidence="7 8">
    <name type="scientific">Leptospira meyeri</name>
    <dbReference type="NCBI Taxonomy" id="29508"/>
    <lineage>
        <taxon>Bacteria</taxon>
        <taxon>Pseudomonadati</taxon>
        <taxon>Spirochaetota</taxon>
        <taxon>Spirochaetia</taxon>
        <taxon>Leptospirales</taxon>
        <taxon>Leptospiraceae</taxon>
        <taxon>Leptospira</taxon>
    </lineage>
</organism>
<dbReference type="InterPro" id="IPR027417">
    <property type="entry name" value="P-loop_NTPase"/>
</dbReference>
<evidence type="ECO:0000256" key="3">
    <source>
        <dbReference type="ARBA" id="ARBA00022840"/>
    </source>
</evidence>
<protein>
    <submittedName>
        <fullName evidence="7">Iron complex transport system ATP-binding protein</fullName>
    </submittedName>
</protein>
<name>A0A4R8MMQ7_LEPME</name>
<feature type="domain" description="ABC transporter" evidence="6">
    <location>
        <begin position="3"/>
        <end position="238"/>
    </location>
</feature>
<dbReference type="RefSeq" id="WP_004788126.1">
    <property type="nucleotide sequence ID" value="NZ_RQGE01000012.1"/>
</dbReference>
<dbReference type="AlphaFoldDB" id="A0A4R8MMQ7"/>
<dbReference type="Pfam" id="PF00005">
    <property type="entry name" value="ABC_tran"/>
    <property type="match status" value="1"/>
</dbReference>
<keyword evidence="8" id="KW-1185">Reference proteome</keyword>